<evidence type="ECO:0000256" key="13">
    <source>
        <dbReference type="RuleBase" id="RU003514"/>
    </source>
</evidence>
<evidence type="ECO:0000256" key="10">
    <source>
        <dbReference type="ARBA" id="ARBA00022833"/>
    </source>
</evidence>
<proteinExistence type="inferred from homology"/>
<evidence type="ECO:0000256" key="3">
    <source>
        <dbReference type="ARBA" id="ARBA00009762"/>
    </source>
</evidence>
<sequence length="438" mass="50424">MPGIEENMEAAYDPNSLPSLLPIYYKYIFPYGPFCKWLFYGTTAGSESLFEKREFSFTLQNDIYVRYQSFATQAEFGKELKKMNPCKIDIGAIYSAPPKHRNRVSGGAFKPLTKELVFDIDMTDYDDVRKCCQGADICKKCWTLMSIAIKIINRALKDDFGFKNILWVYSGRRGVHCWVCDEKARALSPHARSSIVEYLSLIQAGNHEKRVSLKDPVHPYIRNCHQVIRSYWDQYAIEDQGFLEEDKDIAKVLKLIPDLDVREKVEKHFAGKNSAERWKKLKEICSAAYESDPKRNRKLRYVSHEIMMEFCFPRLDVNVTKGVNHLLKSPFCVHPKTGRVCVPIDVSKVDEFDPFSVPTISELCIEVERSEMPPEESETQDKETPDAETPSASKKLLSLFRKTSLQNYMKPFDSLLEQLQNDVPAKNLIAQSDLKGDF</sequence>
<dbReference type="CDD" id="cd04860">
    <property type="entry name" value="AE_Prim_S"/>
    <property type="match status" value="1"/>
</dbReference>
<dbReference type="GO" id="GO:0006269">
    <property type="term" value="P:DNA replication, synthesis of primer"/>
    <property type="evidence" value="ECO:0007669"/>
    <property type="project" value="UniProtKB-KW"/>
</dbReference>
<comment type="cofactor">
    <cofactor evidence="2">
        <name>Mg(2+)</name>
        <dbReference type="ChEBI" id="CHEBI:18420"/>
    </cofactor>
</comment>
<evidence type="ECO:0000313" key="15">
    <source>
        <dbReference type="Ensembl" id="ENSCSAVP00000010553.1"/>
    </source>
</evidence>
<comment type="cofactor">
    <cofactor evidence="1">
        <name>Mn(2+)</name>
        <dbReference type="ChEBI" id="CHEBI:29035"/>
    </cofactor>
</comment>
<comment type="similarity">
    <text evidence="3 13">Belongs to the eukaryotic-type primase small subunit family.</text>
</comment>
<dbReference type="GO" id="GO:0006270">
    <property type="term" value="P:DNA replication initiation"/>
    <property type="evidence" value="ECO:0007669"/>
    <property type="project" value="UniProtKB-ARBA"/>
</dbReference>
<evidence type="ECO:0000256" key="1">
    <source>
        <dbReference type="ARBA" id="ARBA00001936"/>
    </source>
</evidence>
<accession>H2YYZ2</accession>
<dbReference type="InterPro" id="IPR014052">
    <property type="entry name" value="DNA_primase_ssu_euk/arc"/>
</dbReference>
<evidence type="ECO:0000256" key="7">
    <source>
        <dbReference type="ARBA" id="ARBA00022695"/>
    </source>
</evidence>
<protein>
    <recommendedName>
        <fullName evidence="13">DNA primase</fullName>
        <ecNumber evidence="13">2.7.7.-</ecNumber>
    </recommendedName>
</protein>
<reference evidence="16" key="1">
    <citation type="submission" date="2003-08" db="EMBL/GenBank/DDBJ databases">
        <authorList>
            <person name="Birren B."/>
            <person name="Nusbaum C."/>
            <person name="Abebe A."/>
            <person name="Abouelleil A."/>
            <person name="Adekoya E."/>
            <person name="Ait-zahra M."/>
            <person name="Allen N."/>
            <person name="Allen T."/>
            <person name="An P."/>
            <person name="Anderson M."/>
            <person name="Anderson S."/>
            <person name="Arachchi H."/>
            <person name="Armbruster J."/>
            <person name="Bachantsang P."/>
            <person name="Baldwin J."/>
            <person name="Barry A."/>
            <person name="Bayul T."/>
            <person name="Blitshsteyn B."/>
            <person name="Bloom T."/>
            <person name="Blye J."/>
            <person name="Boguslavskiy L."/>
            <person name="Borowsky M."/>
            <person name="Boukhgalter B."/>
            <person name="Brunache A."/>
            <person name="Butler J."/>
            <person name="Calixte N."/>
            <person name="Calvo S."/>
            <person name="Camarata J."/>
            <person name="Campo K."/>
            <person name="Chang J."/>
            <person name="Cheshatsang Y."/>
            <person name="Citroen M."/>
            <person name="Collymore A."/>
            <person name="Considine T."/>
            <person name="Cook A."/>
            <person name="Cooke P."/>
            <person name="Corum B."/>
            <person name="Cuomo C."/>
            <person name="David R."/>
            <person name="Dawoe T."/>
            <person name="Degray S."/>
            <person name="Dodge S."/>
            <person name="Dooley K."/>
            <person name="Dorje P."/>
            <person name="Dorjee K."/>
            <person name="Dorris L."/>
            <person name="Duffey N."/>
            <person name="Dupes A."/>
            <person name="Elkins T."/>
            <person name="Engels R."/>
            <person name="Erickson J."/>
            <person name="Farina A."/>
            <person name="Faro S."/>
            <person name="Ferreira P."/>
            <person name="Fischer H."/>
            <person name="Fitzgerald M."/>
            <person name="Foley K."/>
            <person name="Gage D."/>
            <person name="Galagan J."/>
            <person name="Gearin G."/>
            <person name="Gnerre S."/>
            <person name="Gnirke A."/>
            <person name="Goyette A."/>
            <person name="Graham J."/>
            <person name="Grandbois E."/>
            <person name="Gyaltsen K."/>
            <person name="Hafez N."/>
            <person name="Hagopian D."/>
            <person name="Hagos B."/>
            <person name="Hall J."/>
            <person name="Hatcher B."/>
            <person name="Heller A."/>
            <person name="Higgins H."/>
            <person name="Honan T."/>
            <person name="Horn A."/>
            <person name="Houde N."/>
            <person name="Hughes L."/>
            <person name="Hulme W."/>
            <person name="Husby E."/>
            <person name="Iliev I."/>
            <person name="Jaffe D."/>
            <person name="Jones C."/>
            <person name="Kamal M."/>
            <person name="Kamat A."/>
            <person name="Kamvysselis M."/>
            <person name="Karlsson E."/>
            <person name="Kells C."/>
            <person name="Kieu A."/>
            <person name="Kisner P."/>
            <person name="Kodira C."/>
            <person name="Kulbokas E."/>
            <person name="Labutti K."/>
            <person name="Lama D."/>
            <person name="Landers T."/>
            <person name="Leger J."/>
            <person name="Levine S."/>
            <person name="Lewis D."/>
            <person name="Lewis T."/>
            <person name="Lindblad-toh K."/>
            <person name="Liu X."/>
            <person name="Lokyitsang T."/>
            <person name="Lokyitsang Y."/>
            <person name="Lucien O."/>
            <person name="Lui A."/>
            <person name="Ma L.J."/>
            <person name="Mabbitt R."/>
            <person name="Macdonald J."/>
            <person name="Maclean C."/>
            <person name="Major J."/>
            <person name="Manning J."/>
            <person name="Marabella R."/>
            <person name="Maru K."/>
            <person name="Matthews C."/>
            <person name="Mauceli E."/>
            <person name="Mccarthy M."/>
            <person name="Mcdonough S."/>
            <person name="Mcghee T."/>
            <person name="Meldrim J."/>
            <person name="Meneus L."/>
            <person name="Mesirov J."/>
            <person name="Mihalev A."/>
            <person name="Mihova T."/>
            <person name="Mikkelsen T."/>
            <person name="Mlenga V."/>
            <person name="Moru K."/>
            <person name="Mozes J."/>
            <person name="Mulrain L."/>
            <person name="Munson G."/>
            <person name="Naylor J."/>
            <person name="Newes C."/>
            <person name="Nguyen C."/>
            <person name="Nguyen N."/>
            <person name="Nguyen T."/>
            <person name="Nicol R."/>
            <person name="Nielsen C."/>
            <person name="Nizzari M."/>
            <person name="Norbu C."/>
            <person name="Norbu N."/>
            <person name="O'donnell P."/>
            <person name="Okoawo O."/>
            <person name="O'leary S."/>
            <person name="Omotosho B."/>
            <person name="O'neill K."/>
            <person name="Osman S."/>
            <person name="Parker S."/>
            <person name="Perrin D."/>
            <person name="Phunkhang P."/>
            <person name="Piqani B."/>
            <person name="Purcell S."/>
            <person name="Rachupka T."/>
            <person name="Ramasamy U."/>
            <person name="Rameau R."/>
            <person name="Ray V."/>
            <person name="Raymond C."/>
            <person name="Retta R."/>
            <person name="Richardson S."/>
            <person name="Rise C."/>
            <person name="Rodriguez J."/>
            <person name="Rogers J."/>
            <person name="Rogov P."/>
            <person name="Rutman M."/>
            <person name="Schupbach R."/>
            <person name="Seaman C."/>
            <person name="Settipalli S."/>
            <person name="Sharpe T."/>
            <person name="Sheridan J."/>
            <person name="Sherpa N."/>
            <person name="Shi J."/>
            <person name="Smirnov S."/>
            <person name="Smith C."/>
            <person name="Sougnez C."/>
            <person name="Spencer B."/>
            <person name="Stalker J."/>
            <person name="Stange-thomann N."/>
            <person name="Stavropoulos S."/>
            <person name="Stetson K."/>
            <person name="Stone C."/>
            <person name="Stone S."/>
            <person name="Stubbs M."/>
            <person name="Talamas J."/>
            <person name="Tchuinga P."/>
            <person name="Tenzing P."/>
            <person name="Tesfaye S."/>
            <person name="Theodore J."/>
            <person name="Thoulutsang Y."/>
            <person name="Topham K."/>
            <person name="Towey S."/>
            <person name="Tsamla T."/>
            <person name="Tsomo N."/>
            <person name="Vallee D."/>
            <person name="Vassiliev H."/>
            <person name="Venkataraman V."/>
            <person name="Vinson J."/>
            <person name="Vo A."/>
            <person name="Wade C."/>
            <person name="Wang S."/>
            <person name="Wangchuk T."/>
            <person name="Wangdi T."/>
            <person name="Whittaker C."/>
            <person name="Wilkinson J."/>
            <person name="Wu Y."/>
            <person name="Wyman D."/>
            <person name="Yadav S."/>
            <person name="Yang S."/>
            <person name="Yang X."/>
            <person name="Yeager S."/>
            <person name="Yee E."/>
            <person name="Young G."/>
            <person name="Zainoun J."/>
            <person name="Zembeck L."/>
            <person name="Zimmer A."/>
            <person name="Zody M."/>
            <person name="Lander E."/>
        </authorList>
    </citation>
    <scope>NUCLEOTIDE SEQUENCE [LARGE SCALE GENOMIC DNA]</scope>
</reference>
<evidence type="ECO:0000256" key="14">
    <source>
        <dbReference type="SAM" id="MobiDB-lite"/>
    </source>
</evidence>
<keyword evidence="6 13" id="KW-0808">Transferase</keyword>
<dbReference type="Gene3D" id="3.90.920.10">
    <property type="entry name" value="DNA primase, PRIM domain"/>
    <property type="match status" value="1"/>
</dbReference>
<dbReference type="InParanoid" id="H2YYZ2"/>
<dbReference type="FunCoup" id="H2YYZ2">
    <property type="interactions" value="16"/>
</dbReference>
<keyword evidence="7" id="KW-0548">Nucleotidyltransferase</keyword>
<evidence type="ECO:0000256" key="5">
    <source>
        <dbReference type="ARBA" id="ARBA00022515"/>
    </source>
</evidence>
<dbReference type="InterPro" id="IPR002755">
    <property type="entry name" value="DNA_primase_S"/>
</dbReference>
<evidence type="ECO:0000313" key="16">
    <source>
        <dbReference type="Proteomes" id="UP000007875"/>
    </source>
</evidence>
<dbReference type="Ensembl" id="ENSCSAVT00000010680.1">
    <property type="protein sequence ID" value="ENSCSAVP00000010553.1"/>
    <property type="gene ID" value="ENSCSAVG00000006205.1"/>
</dbReference>
<keyword evidence="10" id="KW-0862">Zinc</keyword>
<reference evidence="15" key="3">
    <citation type="submission" date="2025-09" db="UniProtKB">
        <authorList>
            <consortium name="Ensembl"/>
        </authorList>
    </citation>
    <scope>IDENTIFICATION</scope>
</reference>
<evidence type="ECO:0000256" key="8">
    <source>
        <dbReference type="ARBA" id="ARBA00022705"/>
    </source>
</evidence>
<keyword evidence="16" id="KW-1185">Reference proteome</keyword>
<evidence type="ECO:0000256" key="2">
    <source>
        <dbReference type="ARBA" id="ARBA00001946"/>
    </source>
</evidence>
<dbReference type="GO" id="GO:0046872">
    <property type="term" value="F:metal ion binding"/>
    <property type="evidence" value="ECO:0007669"/>
    <property type="project" value="UniProtKB-KW"/>
</dbReference>
<comment type="catalytic activity">
    <reaction evidence="12">
        <text>ssDNA + n NTP = ssDNA/pppN(pN)n-1 hybrid + (n-1) diphosphate.</text>
        <dbReference type="EC" id="2.7.7.102"/>
    </reaction>
</comment>
<dbReference type="GeneTree" id="ENSGT00390000011466"/>
<dbReference type="Pfam" id="PF01896">
    <property type="entry name" value="DNA_primase_S"/>
    <property type="match status" value="1"/>
</dbReference>
<name>H2YYZ2_CIOSA</name>
<evidence type="ECO:0000256" key="11">
    <source>
        <dbReference type="ARBA" id="ARBA00023163"/>
    </source>
</evidence>
<dbReference type="GO" id="GO:0003899">
    <property type="term" value="F:DNA-directed RNA polymerase activity"/>
    <property type="evidence" value="ECO:0007669"/>
    <property type="project" value="InterPro"/>
</dbReference>
<dbReference type="PANTHER" id="PTHR10536">
    <property type="entry name" value="DNA PRIMASE SMALL SUBUNIT"/>
    <property type="match status" value="1"/>
</dbReference>
<feature type="region of interest" description="Disordered" evidence="14">
    <location>
        <begin position="369"/>
        <end position="393"/>
    </location>
</feature>
<dbReference type="STRING" id="51511.ENSCSAVP00000010553"/>
<evidence type="ECO:0000256" key="6">
    <source>
        <dbReference type="ARBA" id="ARBA00022679"/>
    </source>
</evidence>
<reference evidence="15" key="2">
    <citation type="submission" date="2025-08" db="UniProtKB">
        <authorList>
            <consortium name="Ensembl"/>
        </authorList>
    </citation>
    <scope>IDENTIFICATION</scope>
</reference>
<keyword evidence="11" id="KW-0804">Transcription</keyword>
<dbReference type="AlphaFoldDB" id="H2YYZ2"/>
<evidence type="ECO:0000256" key="9">
    <source>
        <dbReference type="ARBA" id="ARBA00022723"/>
    </source>
</evidence>
<dbReference type="EC" id="2.7.7.-" evidence="13"/>
<dbReference type="eggNOG" id="KOG2851">
    <property type="taxonomic scope" value="Eukaryota"/>
</dbReference>
<keyword evidence="5 13" id="KW-0639">Primosome</keyword>
<dbReference type="SUPFAM" id="SSF56747">
    <property type="entry name" value="Prim-pol domain"/>
    <property type="match status" value="1"/>
</dbReference>
<keyword evidence="9" id="KW-0479">Metal-binding</keyword>
<dbReference type="NCBIfam" id="TIGR00335">
    <property type="entry name" value="primase_sml"/>
    <property type="match status" value="1"/>
</dbReference>
<keyword evidence="8 13" id="KW-0235">DNA replication</keyword>
<dbReference type="Proteomes" id="UP000007875">
    <property type="component" value="Unassembled WGS sequence"/>
</dbReference>
<organism evidence="15 16">
    <name type="scientific">Ciona savignyi</name>
    <name type="common">Pacific transparent sea squirt</name>
    <dbReference type="NCBI Taxonomy" id="51511"/>
    <lineage>
        <taxon>Eukaryota</taxon>
        <taxon>Metazoa</taxon>
        <taxon>Chordata</taxon>
        <taxon>Tunicata</taxon>
        <taxon>Ascidiacea</taxon>
        <taxon>Phlebobranchia</taxon>
        <taxon>Cionidae</taxon>
        <taxon>Ciona</taxon>
    </lineage>
</organism>
<dbReference type="OMA" id="NVTRGFN"/>
<dbReference type="HOGENOM" id="CLU_028288_3_2_1"/>
<evidence type="ECO:0000256" key="4">
    <source>
        <dbReference type="ARBA" id="ARBA00022478"/>
    </source>
</evidence>
<evidence type="ECO:0000256" key="12">
    <source>
        <dbReference type="ARBA" id="ARBA00044677"/>
    </source>
</evidence>
<dbReference type="FunFam" id="3.90.920.10:FF:000001">
    <property type="entry name" value="DNA primase"/>
    <property type="match status" value="1"/>
</dbReference>
<dbReference type="GO" id="GO:0005658">
    <property type="term" value="C:alpha DNA polymerase:primase complex"/>
    <property type="evidence" value="ECO:0007669"/>
    <property type="project" value="UniProtKB-ARBA"/>
</dbReference>
<keyword evidence="4 13" id="KW-0240">DNA-directed RNA polymerase</keyword>